<protein>
    <recommendedName>
        <fullName evidence="5">HTH lysR-type domain-containing protein</fullName>
    </recommendedName>
</protein>
<dbReference type="PROSITE" id="PS50931">
    <property type="entry name" value="HTH_LYSR"/>
    <property type="match status" value="1"/>
</dbReference>
<dbReference type="PANTHER" id="PTHR30346">
    <property type="entry name" value="TRANSCRIPTIONAL DUAL REGULATOR HCAR-RELATED"/>
    <property type="match status" value="1"/>
</dbReference>
<evidence type="ECO:0000256" key="3">
    <source>
        <dbReference type="ARBA" id="ARBA00023125"/>
    </source>
</evidence>
<organism evidence="6 7">
    <name type="scientific">Pantoea septica</name>
    <dbReference type="NCBI Taxonomy" id="472695"/>
    <lineage>
        <taxon>Bacteria</taxon>
        <taxon>Pseudomonadati</taxon>
        <taxon>Pseudomonadota</taxon>
        <taxon>Gammaproteobacteria</taxon>
        <taxon>Enterobacterales</taxon>
        <taxon>Erwiniaceae</taxon>
        <taxon>Pantoea</taxon>
    </lineage>
</organism>
<comment type="caution">
    <text evidence="6">The sequence shown here is derived from an EMBL/GenBank/DDBJ whole genome shotgun (WGS) entry which is preliminary data.</text>
</comment>
<dbReference type="PANTHER" id="PTHR30346:SF17">
    <property type="entry name" value="LYSR FAMILY TRANSCRIPTIONAL REGULATOR"/>
    <property type="match status" value="1"/>
</dbReference>
<sequence length="305" mass="33846">MEYPKLRSFITLARTLHFARAAAEVGLTQPALSQHIQSLELSWGVRLFERNKRQVSLTVEGQLLLEEAERTVQRLDNLRATVKEVAAGSRGLLRLGYVGTAVLEPLLVRALRSFRSQFPAIRLEPMEYNVNQQIGLLQSGELDAGILRGPLPDFRFIACREIHQTALSAVIPDDHPRAGDKQISLRELAGETLIVQQDPDGVGLGGTVLRMYTETGLVPAKIVRARDVNTAIDLTAMGMGITCIPASQRNFLRQDVVALDITGTDITTSLYLCWKEGRKNSDMMHFIKNTQSLFMPSVSEKKQPA</sequence>
<name>A0ABX3URE6_9GAMM</name>
<evidence type="ECO:0000313" key="7">
    <source>
        <dbReference type="Proteomes" id="UP000193785"/>
    </source>
</evidence>
<dbReference type="Pfam" id="PF03466">
    <property type="entry name" value="LysR_substrate"/>
    <property type="match status" value="1"/>
</dbReference>
<proteinExistence type="inferred from homology"/>
<dbReference type="InterPro" id="IPR000847">
    <property type="entry name" value="LysR_HTH_N"/>
</dbReference>
<reference evidence="6 7" key="1">
    <citation type="journal article" date="2017" name="Antonie Van Leeuwenhoek">
        <title>Phylogenomic resolution of the bacterial genus Pantoea and its relationship with Erwinia and Tatumella.</title>
        <authorList>
            <person name="Palmer M."/>
            <person name="Steenkamp E.T."/>
            <person name="Coetzee M.P."/>
            <person name="Chan W.Y."/>
            <person name="van Zyl E."/>
            <person name="De Maayer P."/>
            <person name="Coutinho T.A."/>
            <person name="Blom J."/>
            <person name="Smits T.H."/>
            <person name="Duffy B."/>
            <person name="Venter S.N."/>
        </authorList>
    </citation>
    <scope>NUCLEOTIDE SEQUENCE [LARGE SCALE GENOMIC DNA]</scope>
    <source>
        <strain evidence="6 7">LMG 5345</strain>
    </source>
</reference>
<accession>A0ABX3URE6</accession>
<dbReference type="PRINTS" id="PR00039">
    <property type="entry name" value="HTHLYSR"/>
</dbReference>
<dbReference type="InterPro" id="IPR005119">
    <property type="entry name" value="LysR_subst-bd"/>
</dbReference>
<keyword evidence="7" id="KW-1185">Reference proteome</keyword>
<dbReference type="CDD" id="cd08414">
    <property type="entry name" value="PBP2_LTTR_aromatics_like"/>
    <property type="match status" value="1"/>
</dbReference>
<evidence type="ECO:0000256" key="1">
    <source>
        <dbReference type="ARBA" id="ARBA00009437"/>
    </source>
</evidence>
<dbReference type="InterPro" id="IPR036390">
    <property type="entry name" value="WH_DNA-bd_sf"/>
</dbReference>
<dbReference type="SUPFAM" id="SSF46785">
    <property type="entry name" value="Winged helix' DNA-binding domain"/>
    <property type="match status" value="1"/>
</dbReference>
<dbReference type="SUPFAM" id="SSF53850">
    <property type="entry name" value="Periplasmic binding protein-like II"/>
    <property type="match status" value="1"/>
</dbReference>
<dbReference type="RefSeq" id="WP_084884393.1">
    <property type="nucleotide sequence ID" value="NZ_MLJJ01000018.1"/>
</dbReference>
<evidence type="ECO:0000259" key="5">
    <source>
        <dbReference type="PROSITE" id="PS50931"/>
    </source>
</evidence>
<feature type="domain" description="HTH lysR-type" evidence="5">
    <location>
        <begin position="1"/>
        <end position="58"/>
    </location>
</feature>
<evidence type="ECO:0000256" key="4">
    <source>
        <dbReference type="ARBA" id="ARBA00023163"/>
    </source>
</evidence>
<dbReference type="Pfam" id="PF00126">
    <property type="entry name" value="HTH_1"/>
    <property type="match status" value="1"/>
</dbReference>
<keyword evidence="4" id="KW-0804">Transcription</keyword>
<comment type="similarity">
    <text evidence="1">Belongs to the LysR transcriptional regulatory family.</text>
</comment>
<gene>
    <name evidence="6" type="ORF">HA46_11425</name>
</gene>
<dbReference type="EMBL" id="MLJJ01000018">
    <property type="protein sequence ID" value="ORM98841.1"/>
    <property type="molecule type" value="Genomic_DNA"/>
</dbReference>
<dbReference type="Proteomes" id="UP000193785">
    <property type="component" value="Unassembled WGS sequence"/>
</dbReference>
<keyword evidence="2" id="KW-0805">Transcription regulation</keyword>
<dbReference type="InterPro" id="IPR036388">
    <property type="entry name" value="WH-like_DNA-bd_sf"/>
</dbReference>
<evidence type="ECO:0000256" key="2">
    <source>
        <dbReference type="ARBA" id="ARBA00023015"/>
    </source>
</evidence>
<keyword evidence="3" id="KW-0238">DNA-binding</keyword>
<evidence type="ECO:0000313" key="6">
    <source>
        <dbReference type="EMBL" id="ORM98841.1"/>
    </source>
</evidence>
<dbReference type="Gene3D" id="1.10.10.10">
    <property type="entry name" value="Winged helix-like DNA-binding domain superfamily/Winged helix DNA-binding domain"/>
    <property type="match status" value="1"/>
</dbReference>
<dbReference type="Gene3D" id="3.40.190.10">
    <property type="entry name" value="Periplasmic binding protein-like II"/>
    <property type="match status" value="2"/>
</dbReference>